<dbReference type="PROSITE" id="PS50928">
    <property type="entry name" value="ABC_TM1"/>
    <property type="match status" value="1"/>
</dbReference>
<feature type="transmembrane region" description="Helical" evidence="7">
    <location>
        <begin position="77"/>
        <end position="101"/>
    </location>
</feature>
<dbReference type="Gene3D" id="1.10.3720.10">
    <property type="entry name" value="MetI-like"/>
    <property type="match status" value="1"/>
</dbReference>
<dbReference type="AlphaFoldDB" id="A0A9D1IXT8"/>
<feature type="transmembrane region" description="Helical" evidence="7">
    <location>
        <begin position="250"/>
        <end position="271"/>
    </location>
</feature>
<evidence type="ECO:0000313" key="9">
    <source>
        <dbReference type="EMBL" id="HIR51220.1"/>
    </source>
</evidence>
<sequence length="286" mass="31474">MARAHHTGSLERRRQISLLPGYVLLLIWLVFTVVMIGWIVLASFSTTSEIFTGALLESGFHFENYIRVLEKHKLGLYFINSLIYSVSACIGIVVIAAPAAYILGRFTFRGKGVVTSAFVTCMSIPSVMLILPLFKMATSAHLTGTRWVLILLYICLNVPFGVFFLTGFFTSLPNALEEAASIDGCTDNQAFWKVMFPLAQPGIVTLTIFNFMGIWNEYFIALIFGSNSELRTIATGLQSIVQSMKYSGDWAGLFAGVVVAFLPTFILYLFLSNKIIAGVTGGAVKE</sequence>
<feature type="transmembrane region" description="Helical" evidence="7">
    <location>
        <begin position="113"/>
        <end position="134"/>
    </location>
</feature>
<comment type="subcellular location">
    <subcellularLocation>
        <location evidence="1 7">Cell membrane</location>
        <topology evidence="1 7">Multi-pass membrane protein</topology>
    </subcellularLocation>
</comment>
<dbReference type="PANTHER" id="PTHR32243:SF24">
    <property type="entry name" value="DIACETYLCHITOBIOSE UPTAKE SYSTEM PERMEASE PROTEIN NGCG"/>
    <property type="match status" value="1"/>
</dbReference>
<dbReference type="EMBL" id="DVHE01000060">
    <property type="protein sequence ID" value="HIR51220.1"/>
    <property type="molecule type" value="Genomic_DNA"/>
</dbReference>
<organism evidence="9 10">
    <name type="scientific">Candidatus Avoscillospira avicola</name>
    <dbReference type="NCBI Taxonomy" id="2840706"/>
    <lineage>
        <taxon>Bacteria</taxon>
        <taxon>Bacillati</taxon>
        <taxon>Bacillota</taxon>
        <taxon>Clostridia</taxon>
        <taxon>Eubacteriales</taxon>
        <taxon>Oscillospiraceae</taxon>
        <taxon>Oscillospiraceae incertae sedis</taxon>
        <taxon>Candidatus Avoscillospira</taxon>
    </lineage>
</organism>
<evidence type="ECO:0000256" key="5">
    <source>
        <dbReference type="ARBA" id="ARBA00022989"/>
    </source>
</evidence>
<keyword evidence="6 7" id="KW-0472">Membrane</keyword>
<feature type="transmembrane region" description="Helical" evidence="7">
    <location>
        <begin position="21"/>
        <end position="41"/>
    </location>
</feature>
<feature type="domain" description="ABC transmembrane type-1" evidence="8">
    <location>
        <begin position="78"/>
        <end position="271"/>
    </location>
</feature>
<name>A0A9D1IXT8_9FIRM</name>
<keyword evidence="5 7" id="KW-1133">Transmembrane helix</keyword>
<dbReference type="PANTHER" id="PTHR32243">
    <property type="entry name" value="MALTOSE TRANSPORT SYSTEM PERMEASE-RELATED"/>
    <property type="match status" value="1"/>
</dbReference>
<reference evidence="9" key="2">
    <citation type="journal article" date="2021" name="PeerJ">
        <title>Extensive microbial diversity within the chicken gut microbiome revealed by metagenomics and culture.</title>
        <authorList>
            <person name="Gilroy R."/>
            <person name="Ravi A."/>
            <person name="Getino M."/>
            <person name="Pursley I."/>
            <person name="Horton D.L."/>
            <person name="Alikhan N.F."/>
            <person name="Baker D."/>
            <person name="Gharbi K."/>
            <person name="Hall N."/>
            <person name="Watson M."/>
            <person name="Adriaenssens E.M."/>
            <person name="Foster-Nyarko E."/>
            <person name="Jarju S."/>
            <person name="Secka A."/>
            <person name="Antonio M."/>
            <person name="Oren A."/>
            <person name="Chaudhuri R.R."/>
            <person name="La Ragione R."/>
            <person name="Hildebrand F."/>
            <person name="Pallen M.J."/>
        </authorList>
    </citation>
    <scope>NUCLEOTIDE SEQUENCE</scope>
    <source>
        <strain evidence="9">ChiBcec15-4380</strain>
    </source>
</reference>
<comment type="similarity">
    <text evidence="7">Belongs to the binding-protein-dependent transport system permease family.</text>
</comment>
<proteinExistence type="inferred from homology"/>
<evidence type="ECO:0000259" key="8">
    <source>
        <dbReference type="PROSITE" id="PS50928"/>
    </source>
</evidence>
<evidence type="ECO:0000256" key="4">
    <source>
        <dbReference type="ARBA" id="ARBA00022692"/>
    </source>
</evidence>
<evidence type="ECO:0000256" key="1">
    <source>
        <dbReference type="ARBA" id="ARBA00004651"/>
    </source>
</evidence>
<keyword evidence="2 7" id="KW-0813">Transport</keyword>
<keyword evidence="4 7" id="KW-0812">Transmembrane</keyword>
<protein>
    <submittedName>
        <fullName evidence="9">Carbohydrate ABC transporter permease</fullName>
    </submittedName>
</protein>
<evidence type="ECO:0000313" key="10">
    <source>
        <dbReference type="Proteomes" id="UP000824239"/>
    </source>
</evidence>
<keyword evidence="3" id="KW-1003">Cell membrane</keyword>
<gene>
    <name evidence="9" type="ORF">IAA53_08030</name>
</gene>
<dbReference type="SUPFAM" id="SSF161098">
    <property type="entry name" value="MetI-like"/>
    <property type="match status" value="1"/>
</dbReference>
<evidence type="ECO:0000256" key="7">
    <source>
        <dbReference type="RuleBase" id="RU363032"/>
    </source>
</evidence>
<dbReference type="InterPro" id="IPR035906">
    <property type="entry name" value="MetI-like_sf"/>
</dbReference>
<dbReference type="Proteomes" id="UP000824239">
    <property type="component" value="Unassembled WGS sequence"/>
</dbReference>
<dbReference type="InterPro" id="IPR050901">
    <property type="entry name" value="BP-dep_ABC_trans_perm"/>
</dbReference>
<dbReference type="GO" id="GO:0055085">
    <property type="term" value="P:transmembrane transport"/>
    <property type="evidence" value="ECO:0007669"/>
    <property type="project" value="InterPro"/>
</dbReference>
<evidence type="ECO:0000256" key="6">
    <source>
        <dbReference type="ARBA" id="ARBA00023136"/>
    </source>
</evidence>
<feature type="transmembrane region" description="Helical" evidence="7">
    <location>
        <begin position="190"/>
        <end position="215"/>
    </location>
</feature>
<evidence type="ECO:0000256" key="3">
    <source>
        <dbReference type="ARBA" id="ARBA00022475"/>
    </source>
</evidence>
<dbReference type="GO" id="GO:0005886">
    <property type="term" value="C:plasma membrane"/>
    <property type="evidence" value="ECO:0007669"/>
    <property type="project" value="UniProtKB-SubCell"/>
</dbReference>
<dbReference type="InterPro" id="IPR000515">
    <property type="entry name" value="MetI-like"/>
</dbReference>
<reference evidence="9" key="1">
    <citation type="submission" date="2020-10" db="EMBL/GenBank/DDBJ databases">
        <authorList>
            <person name="Gilroy R."/>
        </authorList>
    </citation>
    <scope>NUCLEOTIDE SEQUENCE</scope>
    <source>
        <strain evidence="9">ChiBcec15-4380</strain>
    </source>
</reference>
<dbReference type="Pfam" id="PF00528">
    <property type="entry name" value="BPD_transp_1"/>
    <property type="match status" value="1"/>
</dbReference>
<dbReference type="CDD" id="cd06261">
    <property type="entry name" value="TM_PBP2"/>
    <property type="match status" value="1"/>
</dbReference>
<evidence type="ECO:0000256" key="2">
    <source>
        <dbReference type="ARBA" id="ARBA00022448"/>
    </source>
</evidence>
<feature type="transmembrane region" description="Helical" evidence="7">
    <location>
        <begin position="146"/>
        <end position="169"/>
    </location>
</feature>
<comment type="caution">
    <text evidence="9">The sequence shown here is derived from an EMBL/GenBank/DDBJ whole genome shotgun (WGS) entry which is preliminary data.</text>
</comment>
<accession>A0A9D1IXT8</accession>